<dbReference type="EMBL" id="PZQS01000008">
    <property type="protein sequence ID" value="PVD25588.1"/>
    <property type="molecule type" value="Genomic_DNA"/>
</dbReference>
<keyword evidence="1" id="KW-0175">Coiled coil</keyword>
<evidence type="ECO:0000259" key="3">
    <source>
        <dbReference type="PROSITE" id="PS50017"/>
    </source>
</evidence>
<feature type="region of interest" description="Disordered" evidence="2">
    <location>
        <begin position="1"/>
        <end position="20"/>
    </location>
</feature>
<dbReference type="InterPro" id="IPR000488">
    <property type="entry name" value="Death_dom"/>
</dbReference>
<dbReference type="Gene3D" id="1.10.533.10">
    <property type="entry name" value="Death Domain, Fas"/>
    <property type="match status" value="1"/>
</dbReference>
<gene>
    <name evidence="4" type="ORF">C0Q70_13246</name>
</gene>
<name>A0A2T7NWP5_POMCA</name>
<feature type="domain" description="Death" evidence="3">
    <location>
        <begin position="247"/>
        <end position="298"/>
    </location>
</feature>
<protein>
    <recommendedName>
        <fullName evidence="3">Death domain-containing protein</fullName>
    </recommendedName>
</protein>
<dbReference type="OrthoDB" id="6285815at2759"/>
<dbReference type="SUPFAM" id="SSF47986">
    <property type="entry name" value="DEATH domain"/>
    <property type="match status" value="1"/>
</dbReference>
<dbReference type="GO" id="GO:0007165">
    <property type="term" value="P:signal transduction"/>
    <property type="evidence" value="ECO:0007669"/>
    <property type="project" value="InterPro"/>
</dbReference>
<dbReference type="OMA" id="HEMERMS"/>
<accession>A0A2T7NWP5</accession>
<dbReference type="InterPro" id="IPR011029">
    <property type="entry name" value="DEATH-like_dom_sf"/>
</dbReference>
<dbReference type="Proteomes" id="UP000245119">
    <property type="component" value="Linkage Group LG8"/>
</dbReference>
<proteinExistence type="predicted"/>
<sequence length="319" mass="36568">MRKGMKKDVSSSKHKADQGQVSLINHDQTLVIQKTLDKVTKERDDLSKRLEEAHKEVEILKSKLCVVTEKVINSVKPCNFAVDKGQDLANIPEQDIVHLIETFSLREKNRPLEERIEELETRITLVDTELGKMLHLKSSIEEALYNLSSCRDLEVLQQGVRRLWFQSCSTKLFVERNKTPSKTSCIGDSEMKHSHSNGVTMSAHINLETVEVPEPARKLPADTHIKDMQVDLREVIVRELSLFKRNGADWRTFAVRVGIPETLIVQWQQMKQLQPMRSVLGVWAASPGATVRMLHRHLVSPQMRCVVLTKRISDYYEVD</sequence>
<evidence type="ECO:0000256" key="1">
    <source>
        <dbReference type="SAM" id="Coils"/>
    </source>
</evidence>
<reference evidence="4 5" key="1">
    <citation type="submission" date="2018-04" db="EMBL/GenBank/DDBJ databases">
        <title>The genome of golden apple snail Pomacea canaliculata provides insight into stress tolerance and invasive adaptation.</title>
        <authorList>
            <person name="Liu C."/>
            <person name="Liu B."/>
            <person name="Ren Y."/>
            <person name="Zhang Y."/>
            <person name="Wang H."/>
            <person name="Li S."/>
            <person name="Jiang F."/>
            <person name="Yin L."/>
            <person name="Zhang G."/>
            <person name="Qian W."/>
            <person name="Fan W."/>
        </authorList>
    </citation>
    <scope>NUCLEOTIDE SEQUENCE [LARGE SCALE GENOMIC DNA]</scope>
    <source>
        <strain evidence="4">SZHN2017</strain>
        <tissue evidence="4">Muscle</tissue>
    </source>
</reference>
<evidence type="ECO:0000256" key="2">
    <source>
        <dbReference type="SAM" id="MobiDB-lite"/>
    </source>
</evidence>
<comment type="caution">
    <text evidence="4">The sequence shown here is derived from an EMBL/GenBank/DDBJ whole genome shotgun (WGS) entry which is preliminary data.</text>
</comment>
<feature type="coiled-coil region" evidence="1">
    <location>
        <begin position="36"/>
        <end position="63"/>
    </location>
</feature>
<dbReference type="AlphaFoldDB" id="A0A2T7NWP5"/>
<feature type="compositionally biased region" description="Basic and acidic residues" evidence="2">
    <location>
        <begin position="1"/>
        <end position="17"/>
    </location>
</feature>
<evidence type="ECO:0000313" key="5">
    <source>
        <dbReference type="Proteomes" id="UP000245119"/>
    </source>
</evidence>
<keyword evidence="5" id="KW-1185">Reference proteome</keyword>
<organism evidence="4 5">
    <name type="scientific">Pomacea canaliculata</name>
    <name type="common">Golden apple snail</name>
    <dbReference type="NCBI Taxonomy" id="400727"/>
    <lineage>
        <taxon>Eukaryota</taxon>
        <taxon>Metazoa</taxon>
        <taxon>Spiralia</taxon>
        <taxon>Lophotrochozoa</taxon>
        <taxon>Mollusca</taxon>
        <taxon>Gastropoda</taxon>
        <taxon>Caenogastropoda</taxon>
        <taxon>Architaenioglossa</taxon>
        <taxon>Ampullarioidea</taxon>
        <taxon>Ampullariidae</taxon>
        <taxon>Pomacea</taxon>
    </lineage>
</organism>
<dbReference type="PROSITE" id="PS50017">
    <property type="entry name" value="DEATH_DOMAIN"/>
    <property type="match status" value="1"/>
</dbReference>
<evidence type="ECO:0000313" key="4">
    <source>
        <dbReference type="EMBL" id="PVD25588.1"/>
    </source>
</evidence>